<name>A0A9P8Y8G9_9PEZI</name>
<gene>
    <name evidence="3" type="ORF">B0I36DRAFT_348166</name>
</gene>
<evidence type="ECO:0000313" key="3">
    <source>
        <dbReference type="EMBL" id="KAH7033047.1"/>
    </source>
</evidence>
<keyword evidence="2" id="KW-0732">Signal</keyword>
<feature type="compositionally biased region" description="Polar residues" evidence="1">
    <location>
        <begin position="344"/>
        <end position="361"/>
    </location>
</feature>
<reference evidence="3" key="1">
    <citation type="journal article" date="2021" name="Nat. Commun.">
        <title>Genetic determinants of endophytism in the Arabidopsis root mycobiome.</title>
        <authorList>
            <person name="Mesny F."/>
            <person name="Miyauchi S."/>
            <person name="Thiergart T."/>
            <person name="Pickel B."/>
            <person name="Atanasova L."/>
            <person name="Karlsson M."/>
            <person name="Huettel B."/>
            <person name="Barry K.W."/>
            <person name="Haridas S."/>
            <person name="Chen C."/>
            <person name="Bauer D."/>
            <person name="Andreopoulos W."/>
            <person name="Pangilinan J."/>
            <person name="LaButti K."/>
            <person name="Riley R."/>
            <person name="Lipzen A."/>
            <person name="Clum A."/>
            <person name="Drula E."/>
            <person name="Henrissat B."/>
            <person name="Kohler A."/>
            <person name="Grigoriev I.V."/>
            <person name="Martin F.M."/>
            <person name="Hacquard S."/>
        </authorList>
    </citation>
    <scope>NUCLEOTIDE SEQUENCE</scope>
    <source>
        <strain evidence="3">MPI-CAGE-CH-0230</strain>
    </source>
</reference>
<sequence length="418" mass="42481">MAVLKIASFTLFLVHTLAFGHGPTICVWSPAVTVQAGGMITTSRCEATLEFADADFLPVRYRFGTSDCPGELQELELVIAPESPPGDALLTWQCAGFATASCAHIVIEGGTRELTNSDGIATASCAQEATSGSLEVIPIESTTGLLTTITSLIIIPIAAVLGSSTTSSVTPQADLGTATETSGIQTASTFSVGGANEQALPTASSSAATITFTPSVNAEGQGTSTAAVPSNFVPSSIATLSIPLQDSSISSGITDSHSTSSSNLFNFGDLPPASQFLVPDFATTSSASQAAILTPSPSQTTSSSLDLNMTPAVGQDAFPSSPSQQTVPTSSSSALSSLGASSSIQGGNPTVSTRAEQTNPPSLGEQGEEISSVAGEVAFRTPRTLRRRLHSSSPINRGTSSKTLVVVATTLTVVVTAW</sequence>
<protein>
    <submittedName>
        <fullName evidence="3">Uncharacterized protein</fullName>
    </submittedName>
</protein>
<feature type="signal peptide" evidence="2">
    <location>
        <begin position="1"/>
        <end position="18"/>
    </location>
</feature>
<feature type="chain" id="PRO_5040408361" evidence="2">
    <location>
        <begin position="19"/>
        <end position="418"/>
    </location>
</feature>
<dbReference type="Proteomes" id="UP000756346">
    <property type="component" value="Unassembled WGS sequence"/>
</dbReference>
<evidence type="ECO:0000313" key="4">
    <source>
        <dbReference type="Proteomes" id="UP000756346"/>
    </source>
</evidence>
<keyword evidence="4" id="KW-1185">Reference proteome</keyword>
<feature type="compositionally biased region" description="Low complexity" evidence="1">
    <location>
        <begin position="319"/>
        <end position="343"/>
    </location>
</feature>
<feature type="compositionally biased region" description="Low complexity" evidence="1">
    <location>
        <begin position="294"/>
        <end position="304"/>
    </location>
</feature>
<dbReference type="EMBL" id="JAGTJQ010000004">
    <property type="protein sequence ID" value="KAH7033047.1"/>
    <property type="molecule type" value="Genomic_DNA"/>
</dbReference>
<accession>A0A9P8Y8G9</accession>
<evidence type="ECO:0000256" key="2">
    <source>
        <dbReference type="SAM" id="SignalP"/>
    </source>
</evidence>
<feature type="region of interest" description="Disordered" evidence="1">
    <location>
        <begin position="289"/>
        <end position="377"/>
    </location>
</feature>
<organism evidence="3 4">
    <name type="scientific">Microdochium trichocladiopsis</name>
    <dbReference type="NCBI Taxonomy" id="1682393"/>
    <lineage>
        <taxon>Eukaryota</taxon>
        <taxon>Fungi</taxon>
        <taxon>Dikarya</taxon>
        <taxon>Ascomycota</taxon>
        <taxon>Pezizomycotina</taxon>
        <taxon>Sordariomycetes</taxon>
        <taxon>Xylariomycetidae</taxon>
        <taxon>Xylariales</taxon>
        <taxon>Microdochiaceae</taxon>
        <taxon>Microdochium</taxon>
    </lineage>
</organism>
<dbReference type="AlphaFoldDB" id="A0A9P8Y8G9"/>
<proteinExistence type="predicted"/>
<dbReference type="OrthoDB" id="5104857at2759"/>
<dbReference type="GeneID" id="70186199"/>
<dbReference type="RefSeq" id="XP_046013879.1">
    <property type="nucleotide sequence ID" value="XM_046156653.1"/>
</dbReference>
<evidence type="ECO:0000256" key="1">
    <source>
        <dbReference type="SAM" id="MobiDB-lite"/>
    </source>
</evidence>
<comment type="caution">
    <text evidence="3">The sequence shown here is derived from an EMBL/GenBank/DDBJ whole genome shotgun (WGS) entry which is preliminary data.</text>
</comment>